<feature type="binding site" evidence="7">
    <location>
        <position position="442"/>
    </location>
    <ligand>
        <name>Mn(2+)</name>
        <dbReference type="ChEBI" id="CHEBI:29035"/>
        <label>2</label>
    </ligand>
</feature>
<dbReference type="Pfam" id="PF24898">
    <property type="entry name" value="GGDEF_GdpP"/>
    <property type="match status" value="1"/>
</dbReference>
<comment type="cofactor">
    <cofactor evidence="7">
        <name>Mn(2+)</name>
        <dbReference type="ChEBI" id="CHEBI:29035"/>
    </cofactor>
    <text evidence="7">For phosphodiesterase activity, probably binds 2 Mn(2+) per subunit.</text>
</comment>
<dbReference type="FunFam" id="3.90.1640.10:FF:000005">
    <property type="entry name" value="Cyclic-di-AMP phosphodiesterase"/>
    <property type="match status" value="1"/>
</dbReference>
<proteinExistence type="inferred from homology"/>
<evidence type="ECO:0000313" key="13">
    <source>
        <dbReference type="Proteomes" id="UP000193441"/>
    </source>
</evidence>
<dbReference type="InterPro" id="IPR003156">
    <property type="entry name" value="DHHA1_dom"/>
</dbReference>
<gene>
    <name evidence="12" type="ORF">B7701_05735</name>
</gene>
<dbReference type="InterPro" id="IPR038763">
    <property type="entry name" value="DHH_sf"/>
</dbReference>
<dbReference type="PANTHER" id="PTHR47618">
    <property type="entry name" value="BIFUNCTIONAL OLIGORIBONUCLEASE AND PAP PHOSPHATASE NRNA"/>
    <property type="match status" value="1"/>
</dbReference>
<organism evidence="12 13">
    <name type="scientific">Streptococcus mitis</name>
    <dbReference type="NCBI Taxonomy" id="28037"/>
    <lineage>
        <taxon>Bacteria</taxon>
        <taxon>Bacillati</taxon>
        <taxon>Bacillota</taxon>
        <taxon>Bacilli</taxon>
        <taxon>Lactobacillales</taxon>
        <taxon>Streptococcaceae</taxon>
        <taxon>Streptococcus</taxon>
        <taxon>Streptococcus mitis group</taxon>
    </lineage>
</organism>
<dbReference type="InterPro" id="IPR051319">
    <property type="entry name" value="Oligoribo/pAp-PDE_c-di-AMP_PDE"/>
</dbReference>
<dbReference type="GO" id="GO:0046872">
    <property type="term" value="F:metal ion binding"/>
    <property type="evidence" value="ECO:0007669"/>
    <property type="project" value="UniProtKB-KW"/>
</dbReference>
<reference evidence="12 13" key="1">
    <citation type="journal article" date="2016" name="Eur. J. Clin. Microbiol. Infect. Dis.">
        <title>Whole genome sequencing as a tool for phylogenetic analysis of clinical strains of Mitis group streptococci.</title>
        <authorList>
            <person name="Rasmussen L.H."/>
            <person name="Dargis R."/>
            <person name="Hojholt K."/>
            <person name="Christensen J.J."/>
            <person name="Skovgaard O."/>
            <person name="Justesen U.S."/>
            <person name="Rosenvinge F.S."/>
            <person name="Moser C."/>
            <person name="Lukjancenko O."/>
            <person name="Rasmussen S."/>
            <person name="Nielsen X.C."/>
        </authorList>
    </citation>
    <scope>NUCLEOTIDE SEQUENCE [LARGE SCALE GENOMIC DNA]</scope>
    <source>
        <strain evidence="12 13">RH_50738_11</strain>
    </source>
</reference>
<evidence type="ECO:0000256" key="8">
    <source>
        <dbReference type="SAM" id="Phobius"/>
    </source>
</evidence>
<dbReference type="Gene3D" id="3.30.450.20">
    <property type="entry name" value="PAS domain"/>
    <property type="match status" value="1"/>
</dbReference>
<feature type="binding site" evidence="7">
    <location>
        <position position="345"/>
    </location>
    <ligand>
        <name>Mn(2+)</name>
        <dbReference type="ChEBI" id="CHEBI:29035"/>
        <label>1</label>
    </ligand>
</feature>
<dbReference type="RefSeq" id="WP_084926333.1">
    <property type="nucleotide sequence ID" value="NZ_NCVE01000027.1"/>
</dbReference>
<accession>A0AAX0N9H6</accession>
<feature type="domain" description="DDH" evidence="9">
    <location>
        <begin position="339"/>
        <end position="495"/>
    </location>
</feature>
<comment type="subcellular location">
    <subcellularLocation>
        <location evidence="1">Cell membrane</location>
        <topology evidence="1">Multi-pass membrane protein</topology>
    </subcellularLocation>
</comment>
<name>A0AAX0N9H6_STRMT</name>
<dbReference type="PANTHER" id="PTHR47618:SF2">
    <property type="entry name" value="CYCLIC-DI-AMP PHOSPHODIESTERASE GDPP"/>
    <property type="match status" value="1"/>
</dbReference>
<evidence type="ECO:0000256" key="7">
    <source>
        <dbReference type="PIRSR" id="PIRSR026583-50"/>
    </source>
</evidence>
<dbReference type="Proteomes" id="UP000193441">
    <property type="component" value="Unassembled WGS sequence"/>
</dbReference>
<evidence type="ECO:0000259" key="10">
    <source>
        <dbReference type="Pfam" id="PF02272"/>
    </source>
</evidence>
<feature type="binding site" evidence="7">
    <location>
        <position position="349"/>
    </location>
    <ligand>
        <name>Mn(2+)</name>
        <dbReference type="ChEBI" id="CHEBI:29035"/>
        <label>1</label>
    </ligand>
</feature>
<dbReference type="InterPro" id="IPR001667">
    <property type="entry name" value="DDH_dom"/>
</dbReference>
<dbReference type="Pfam" id="PF21370">
    <property type="entry name" value="PAS_GdpP"/>
    <property type="match status" value="1"/>
</dbReference>
<keyword evidence="6" id="KW-0378">Hydrolase</keyword>
<feature type="domain" description="Cyclic-di-AMP phosphodiesterase GdpP-like PAS" evidence="11">
    <location>
        <begin position="80"/>
        <end position="158"/>
    </location>
</feature>
<dbReference type="GO" id="GO:0016787">
    <property type="term" value="F:hydrolase activity"/>
    <property type="evidence" value="ECO:0007669"/>
    <property type="project" value="UniProtKB-UniRule"/>
</dbReference>
<feature type="transmembrane region" description="Helical" evidence="8">
    <location>
        <begin position="9"/>
        <end position="28"/>
    </location>
</feature>
<dbReference type="Pfam" id="PF02272">
    <property type="entry name" value="DHHA1"/>
    <property type="match status" value="1"/>
</dbReference>
<keyword evidence="7" id="KW-0479">Metal-binding</keyword>
<dbReference type="Gene3D" id="3.10.310.30">
    <property type="match status" value="1"/>
</dbReference>
<dbReference type="EMBL" id="NCVE01000027">
    <property type="protein sequence ID" value="ORO89323.1"/>
    <property type="molecule type" value="Genomic_DNA"/>
</dbReference>
<comment type="similarity">
    <text evidence="6">Belongs to the GdpP/PdeA phosphodiesterase family.</text>
</comment>
<dbReference type="InterPro" id="IPR049553">
    <property type="entry name" value="GdpP-like_PAS"/>
</dbReference>
<dbReference type="GO" id="GO:0003676">
    <property type="term" value="F:nucleic acid binding"/>
    <property type="evidence" value="ECO:0007669"/>
    <property type="project" value="UniProtKB-UniRule"/>
</dbReference>
<evidence type="ECO:0000256" key="3">
    <source>
        <dbReference type="ARBA" id="ARBA00022692"/>
    </source>
</evidence>
<evidence type="ECO:0000256" key="2">
    <source>
        <dbReference type="ARBA" id="ARBA00022475"/>
    </source>
</evidence>
<keyword evidence="7" id="KW-0464">Manganese</keyword>
<comment type="catalytic activity">
    <reaction evidence="6">
        <text>3',3'-c-di-AMP + H2O = 5'-O-phosphonoadenylyl-(3'-&gt;5')-adenosine + H(+)</text>
        <dbReference type="Rhea" id="RHEA:54420"/>
        <dbReference type="ChEBI" id="CHEBI:15377"/>
        <dbReference type="ChEBI" id="CHEBI:15378"/>
        <dbReference type="ChEBI" id="CHEBI:71500"/>
        <dbReference type="ChEBI" id="CHEBI:138171"/>
    </reaction>
</comment>
<evidence type="ECO:0000256" key="4">
    <source>
        <dbReference type="ARBA" id="ARBA00022989"/>
    </source>
</evidence>
<feature type="binding site" evidence="7">
    <location>
        <position position="418"/>
    </location>
    <ligand>
        <name>Mn(2+)</name>
        <dbReference type="ChEBI" id="CHEBI:29035"/>
        <label>2</label>
    </ligand>
</feature>
<evidence type="ECO:0000256" key="5">
    <source>
        <dbReference type="ARBA" id="ARBA00023136"/>
    </source>
</evidence>
<dbReference type="PIRSF" id="PIRSF026583">
    <property type="entry name" value="YybT"/>
    <property type="match status" value="1"/>
</dbReference>
<feature type="transmembrane region" description="Helical" evidence="8">
    <location>
        <begin position="34"/>
        <end position="51"/>
    </location>
</feature>
<feature type="domain" description="DHHA1" evidence="10">
    <location>
        <begin position="565"/>
        <end position="646"/>
    </location>
</feature>
<keyword evidence="5 6" id="KW-0472">Membrane</keyword>
<evidence type="ECO:0000313" key="12">
    <source>
        <dbReference type="EMBL" id="ORO89323.1"/>
    </source>
</evidence>
<dbReference type="Gene3D" id="3.90.1640.10">
    <property type="entry name" value="inorganic pyrophosphatase (n-terminal core)"/>
    <property type="match status" value="1"/>
</dbReference>
<dbReference type="EC" id="3.1.4.-" evidence="6"/>
<evidence type="ECO:0000259" key="9">
    <source>
        <dbReference type="Pfam" id="PF01368"/>
    </source>
</evidence>
<evidence type="ECO:0000256" key="1">
    <source>
        <dbReference type="ARBA" id="ARBA00004651"/>
    </source>
</evidence>
<evidence type="ECO:0000259" key="11">
    <source>
        <dbReference type="Pfam" id="PF21370"/>
    </source>
</evidence>
<dbReference type="AlphaFoldDB" id="A0AAX0N9H6"/>
<keyword evidence="2 6" id="KW-1003">Cell membrane</keyword>
<dbReference type="InterPro" id="IPR014528">
    <property type="entry name" value="GdpP/PdeA"/>
</dbReference>
<keyword evidence="3 8" id="KW-0812">Transmembrane</keyword>
<feature type="binding site" evidence="7">
    <location>
        <position position="418"/>
    </location>
    <ligand>
        <name>Mn(2+)</name>
        <dbReference type="ChEBI" id="CHEBI:29035"/>
        <label>1</label>
    </ligand>
</feature>
<comment type="function">
    <text evidence="6">Has phosphodiesterase (PDE) activity against cyclic-di-AMP (c-di-AMP).</text>
</comment>
<sequence>MKKFYVSPIFPLILGIVAFGVLSVQLVFVTNTLVTLFLLLLILGSYILLFIHQRDYYSRSEVEQIQYVNHQAEESLTTLLEQMPVGVIKLDLSSGEVEWFNPYAELILTNEVGDIDVALIQTIIKASVGNPGSYATLGETRYSVHMDKVSGVLYFFDVSGEYEATVELVTSRPVIGIVSVDNYDDLEDETSESDISHINSFVANFVSEFAGKHAMFSRRVSMDRFYLFTDYTVLEGLMNDKFSVIDAFREESKQRQLPLTLSMGFSYGDGNHDEIGKVALLNLNLAEVRGGDQVVVKENDETKNPVYFGGGSAASIKRTRTRTRAMMTAISDKIRSVDQVFVVGHKNLDMDALGSAVGMQLFTSNVTENSYALYDKDQMSPDIERAVSFLEKEGVTKLLSVKEAMGLVTNRSLLILVDHSKTALTLSKDFYDLFTQTIVIDHHRRDQDFPDNAVITYIESGASSASELVTELIQFQNSKKNRLSRMQASVLMAGMMLDTKNFTSRVTSRTFDVASYLRTRGSDSIAIQEIAATDFEEYREVNELILQGRKLGSDVLIAEAQDSKCYDTVVISKAADAMLAMSGIEASFVLAKNTQGFISISARSRSKLNVQRIMEELGGGGHFNLAAAQIKDSTLSEAGEKLTEIVLNEIKEKEKEE</sequence>
<dbReference type="Pfam" id="PF01368">
    <property type="entry name" value="DHH"/>
    <property type="match status" value="1"/>
</dbReference>
<keyword evidence="4 8" id="KW-1133">Transmembrane helix</keyword>
<protein>
    <recommendedName>
        <fullName evidence="6">Cyclic-di-AMP phosphodiesterase</fullName>
        <ecNumber evidence="6">3.1.4.-</ecNumber>
    </recommendedName>
</protein>
<dbReference type="GO" id="GO:0005886">
    <property type="term" value="C:plasma membrane"/>
    <property type="evidence" value="ECO:0007669"/>
    <property type="project" value="UniProtKB-SubCell"/>
</dbReference>
<dbReference type="SUPFAM" id="SSF64182">
    <property type="entry name" value="DHH phosphoesterases"/>
    <property type="match status" value="1"/>
</dbReference>
<comment type="caution">
    <text evidence="12">The sequence shown here is derived from an EMBL/GenBank/DDBJ whole genome shotgun (WGS) entry which is preliminary data.</text>
</comment>
<feature type="binding site" evidence="7">
    <location>
        <position position="498"/>
    </location>
    <ligand>
        <name>Mn(2+)</name>
        <dbReference type="ChEBI" id="CHEBI:29035"/>
        <label>2</label>
    </ligand>
</feature>
<feature type="binding site" evidence="7">
    <location>
        <position position="351"/>
    </location>
    <ligand>
        <name>Mn(2+)</name>
        <dbReference type="ChEBI" id="CHEBI:29035"/>
        <label>2</label>
    </ligand>
</feature>
<evidence type="ECO:0000256" key="6">
    <source>
        <dbReference type="PIRNR" id="PIRNR026583"/>
    </source>
</evidence>